<name>A0AAV7LG90_PLEWA</name>
<dbReference type="AlphaFoldDB" id="A0AAV7LG90"/>
<comment type="caution">
    <text evidence="1">The sequence shown here is derived from an EMBL/GenBank/DDBJ whole genome shotgun (WGS) entry which is preliminary data.</text>
</comment>
<evidence type="ECO:0000313" key="1">
    <source>
        <dbReference type="EMBL" id="KAJ1088383.1"/>
    </source>
</evidence>
<accession>A0AAV7LG90</accession>
<protein>
    <submittedName>
        <fullName evidence="1">Uncharacterized protein</fullName>
    </submittedName>
</protein>
<sequence length="88" mass="9311">MTGGHAGGPVVEDLGRKMVVANVLVAMELQGLLPLKILIQPRQNQAQACAASAPAALEVKPGRRPSMCAKRPGCLDPAWRERRLEGGT</sequence>
<proteinExistence type="predicted"/>
<reference evidence="1" key="1">
    <citation type="journal article" date="2022" name="bioRxiv">
        <title>Sequencing and chromosome-scale assembly of the giantPleurodeles waltlgenome.</title>
        <authorList>
            <person name="Brown T."/>
            <person name="Elewa A."/>
            <person name="Iarovenko S."/>
            <person name="Subramanian E."/>
            <person name="Araus A.J."/>
            <person name="Petzold A."/>
            <person name="Susuki M."/>
            <person name="Suzuki K.-i.T."/>
            <person name="Hayashi T."/>
            <person name="Toyoda A."/>
            <person name="Oliveira C."/>
            <person name="Osipova E."/>
            <person name="Leigh N.D."/>
            <person name="Simon A."/>
            <person name="Yun M.H."/>
        </authorList>
    </citation>
    <scope>NUCLEOTIDE SEQUENCE</scope>
    <source>
        <strain evidence="1">20211129_DDA</strain>
        <tissue evidence="1">Liver</tissue>
    </source>
</reference>
<organism evidence="1 2">
    <name type="scientific">Pleurodeles waltl</name>
    <name type="common">Iberian ribbed newt</name>
    <dbReference type="NCBI Taxonomy" id="8319"/>
    <lineage>
        <taxon>Eukaryota</taxon>
        <taxon>Metazoa</taxon>
        <taxon>Chordata</taxon>
        <taxon>Craniata</taxon>
        <taxon>Vertebrata</taxon>
        <taxon>Euteleostomi</taxon>
        <taxon>Amphibia</taxon>
        <taxon>Batrachia</taxon>
        <taxon>Caudata</taxon>
        <taxon>Salamandroidea</taxon>
        <taxon>Salamandridae</taxon>
        <taxon>Pleurodelinae</taxon>
        <taxon>Pleurodeles</taxon>
    </lineage>
</organism>
<keyword evidence="2" id="KW-1185">Reference proteome</keyword>
<evidence type="ECO:0000313" key="2">
    <source>
        <dbReference type="Proteomes" id="UP001066276"/>
    </source>
</evidence>
<dbReference type="EMBL" id="JANPWB010000015">
    <property type="protein sequence ID" value="KAJ1088383.1"/>
    <property type="molecule type" value="Genomic_DNA"/>
</dbReference>
<dbReference type="Proteomes" id="UP001066276">
    <property type="component" value="Chromosome 11"/>
</dbReference>
<gene>
    <name evidence="1" type="ORF">NDU88_001540</name>
</gene>